<dbReference type="InterPro" id="IPR000415">
    <property type="entry name" value="Nitroreductase-like"/>
</dbReference>
<reference evidence="7" key="1">
    <citation type="journal article" date="2014" name="Front. Microbiol.">
        <title>High frequency of phylogenetically diverse reductive dehalogenase-homologous genes in deep subseafloor sedimentary metagenomes.</title>
        <authorList>
            <person name="Kawai M."/>
            <person name="Futagami T."/>
            <person name="Toyoda A."/>
            <person name="Takaki Y."/>
            <person name="Nishi S."/>
            <person name="Hori S."/>
            <person name="Arai W."/>
            <person name="Tsubouchi T."/>
            <person name="Morono Y."/>
            <person name="Uchiyama I."/>
            <person name="Ito T."/>
            <person name="Fujiyama A."/>
            <person name="Inagaki F."/>
            <person name="Takami H."/>
        </authorList>
    </citation>
    <scope>NUCLEOTIDE SEQUENCE</scope>
    <source>
        <strain evidence="7">Expedition CK06-06</strain>
    </source>
</reference>
<dbReference type="CDD" id="cd02151">
    <property type="entry name" value="nitroreductase"/>
    <property type="match status" value="1"/>
</dbReference>
<comment type="caution">
    <text evidence="7">The sequence shown here is derived from an EMBL/GenBank/DDBJ whole genome shotgun (WGS) entry which is preliminary data.</text>
</comment>
<protein>
    <recommendedName>
        <fullName evidence="6">Nitroreductase domain-containing protein</fullName>
    </recommendedName>
</protein>
<accession>X1TSK1</accession>
<name>X1TSK1_9ZZZZ</name>
<evidence type="ECO:0000313" key="7">
    <source>
        <dbReference type="EMBL" id="GAI82979.1"/>
    </source>
</evidence>
<gene>
    <name evidence="7" type="ORF">S12H4_17071</name>
</gene>
<keyword evidence="5" id="KW-0560">Oxidoreductase</keyword>
<evidence type="ECO:0000256" key="4">
    <source>
        <dbReference type="ARBA" id="ARBA00022643"/>
    </source>
</evidence>
<feature type="domain" description="Nitroreductase" evidence="6">
    <location>
        <begin position="69"/>
        <end position="153"/>
    </location>
</feature>
<evidence type="ECO:0000259" key="6">
    <source>
        <dbReference type="Pfam" id="PF00881"/>
    </source>
</evidence>
<dbReference type="EMBL" id="BARW01008307">
    <property type="protein sequence ID" value="GAI82979.1"/>
    <property type="molecule type" value="Genomic_DNA"/>
</dbReference>
<dbReference type="PANTHER" id="PTHR43673:SF2">
    <property type="entry name" value="NITROREDUCTASE"/>
    <property type="match status" value="1"/>
</dbReference>
<organism evidence="7">
    <name type="scientific">marine sediment metagenome</name>
    <dbReference type="NCBI Taxonomy" id="412755"/>
    <lineage>
        <taxon>unclassified sequences</taxon>
        <taxon>metagenomes</taxon>
        <taxon>ecological metagenomes</taxon>
    </lineage>
</organism>
<evidence type="ECO:0000256" key="3">
    <source>
        <dbReference type="ARBA" id="ARBA00022630"/>
    </source>
</evidence>
<proteinExistence type="inferred from homology"/>
<comment type="cofactor">
    <cofactor evidence="1">
        <name>FMN</name>
        <dbReference type="ChEBI" id="CHEBI:58210"/>
    </cofactor>
</comment>
<keyword evidence="3" id="KW-0285">Flavoprotein</keyword>
<sequence>MDNNLLSLIKKRRSIRNFKNKKVEQEKIDKIMQAALLSPSSHARYPRQFIVVEDKKLLSQLSSSKINGSAFLSNAPLGIVVSADQNLSDAWIEDTSIASTFIMLTAQWLGLGSCWIQITKRMHSETKTSEEYIREIMNIPKNIKVLSIVALGYPDEENMPKSKDKLIHEPLFYNSFGKILNS</sequence>
<dbReference type="GO" id="GO:0016491">
    <property type="term" value="F:oxidoreductase activity"/>
    <property type="evidence" value="ECO:0007669"/>
    <property type="project" value="UniProtKB-KW"/>
</dbReference>
<dbReference type="AlphaFoldDB" id="X1TSK1"/>
<dbReference type="SUPFAM" id="SSF55469">
    <property type="entry name" value="FMN-dependent nitroreductase-like"/>
    <property type="match status" value="1"/>
</dbReference>
<evidence type="ECO:0000256" key="1">
    <source>
        <dbReference type="ARBA" id="ARBA00001917"/>
    </source>
</evidence>
<evidence type="ECO:0000256" key="2">
    <source>
        <dbReference type="ARBA" id="ARBA00007118"/>
    </source>
</evidence>
<comment type="similarity">
    <text evidence="2">Belongs to the nitroreductase family.</text>
</comment>
<feature type="domain" description="Nitroreductase" evidence="6">
    <location>
        <begin position="9"/>
        <end position="62"/>
    </location>
</feature>
<keyword evidence="4" id="KW-0288">FMN</keyword>
<dbReference type="PANTHER" id="PTHR43673">
    <property type="entry name" value="NAD(P)H NITROREDUCTASE YDGI-RELATED"/>
    <property type="match status" value="1"/>
</dbReference>
<dbReference type="Gene3D" id="3.40.109.10">
    <property type="entry name" value="NADH Oxidase"/>
    <property type="match status" value="1"/>
</dbReference>
<dbReference type="Pfam" id="PF00881">
    <property type="entry name" value="Nitroreductase"/>
    <property type="match status" value="2"/>
</dbReference>
<evidence type="ECO:0000256" key="5">
    <source>
        <dbReference type="ARBA" id="ARBA00023002"/>
    </source>
</evidence>
<dbReference type="InterPro" id="IPR029479">
    <property type="entry name" value="Nitroreductase"/>
</dbReference>